<keyword evidence="3" id="KW-1185">Reference proteome</keyword>
<dbReference type="AlphaFoldDB" id="A0A3S1CHT9"/>
<dbReference type="Pfam" id="PF11741">
    <property type="entry name" value="AMIN"/>
    <property type="match status" value="1"/>
</dbReference>
<accession>A0A3S1CHT9</accession>
<proteinExistence type="predicted"/>
<evidence type="ECO:0000313" key="3">
    <source>
        <dbReference type="Proteomes" id="UP000271624"/>
    </source>
</evidence>
<feature type="domain" description="AMIN" evidence="1">
    <location>
        <begin position="9"/>
        <end position="53"/>
    </location>
</feature>
<organism evidence="2 3">
    <name type="scientific">Dulcicalothrix desertica PCC 7102</name>
    <dbReference type="NCBI Taxonomy" id="232991"/>
    <lineage>
        <taxon>Bacteria</taxon>
        <taxon>Bacillati</taxon>
        <taxon>Cyanobacteriota</taxon>
        <taxon>Cyanophyceae</taxon>
        <taxon>Nostocales</taxon>
        <taxon>Calotrichaceae</taxon>
        <taxon>Dulcicalothrix</taxon>
    </lineage>
</organism>
<dbReference type="InterPro" id="IPR021731">
    <property type="entry name" value="AMIN_dom"/>
</dbReference>
<evidence type="ECO:0000313" key="2">
    <source>
        <dbReference type="EMBL" id="RUT07686.1"/>
    </source>
</evidence>
<reference evidence="2" key="1">
    <citation type="submission" date="2018-12" db="EMBL/GenBank/DDBJ databases">
        <authorList>
            <person name="Will S."/>
            <person name="Neumann-Schaal M."/>
            <person name="Henke P."/>
        </authorList>
    </citation>
    <scope>NUCLEOTIDE SEQUENCE</scope>
    <source>
        <strain evidence="2">PCC 7102</strain>
    </source>
</reference>
<sequence length="76" mass="8201">MLHEFFLLTDIPNAVLALPDTDNFTTENPAEGISVITVTQLENKVQVRVTGVDNAPTVTAGFGDPVTYGVQIRTNL</sequence>
<gene>
    <name evidence="2" type="ORF">DSM106972_019460</name>
</gene>
<comment type="caution">
    <text evidence="2">The sequence shown here is derived from an EMBL/GenBank/DDBJ whole genome shotgun (WGS) entry which is preliminary data.</text>
</comment>
<evidence type="ECO:0000259" key="1">
    <source>
        <dbReference type="Pfam" id="PF11741"/>
    </source>
</evidence>
<reference evidence="2" key="2">
    <citation type="journal article" date="2019" name="Genome Biol. Evol.">
        <title>Day and night: Metabolic profiles and evolutionary relationships of six axenic non-marine cyanobacteria.</title>
        <authorList>
            <person name="Will S.E."/>
            <person name="Henke P."/>
            <person name="Boedeker C."/>
            <person name="Huang S."/>
            <person name="Brinkmann H."/>
            <person name="Rohde M."/>
            <person name="Jarek M."/>
            <person name="Friedl T."/>
            <person name="Seufert S."/>
            <person name="Schumacher M."/>
            <person name="Overmann J."/>
            <person name="Neumann-Schaal M."/>
            <person name="Petersen J."/>
        </authorList>
    </citation>
    <scope>NUCLEOTIDE SEQUENCE [LARGE SCALE GENOMIC DNA]</scope>
    <source>
        <strain evidence="2">PCC 7102</strain>
    </source>
</reference>
<dbReference type="Proteomes" id="UP000271624">
    <property type="component" value="Unassembled WGS sequence"/>
</dbReference>
<dbReference type="RefSeq" id="WP_186538867.1">
    <property type="nucleotide sequence ID" value="NZ_RSCL01000004.1"/>
</dbReference>
<protein>
    <recommendedName>
        <fullName evidence="1">AMIN domain-containing protein</fullName>
    </recommendedName>
</protein>
<dbReference type="EMBL" id="RSCL01000004">
    <property type="protein sequence ID" value="RUT07686.1"/>
    <property type="molecule type" value="Genomic_DNA"/>
</dbReference>
<name>A0A3S1CHT9_9CYAN</name>